<proteinExistence type="predicted"/>
<keyword evidence="1" id="KW-1133">Transmembrane helix</keyword>
<evidence type="ECO:0008006" key="4">
    <source>
        <dbReference type="Google" id="ProtNLM"/>
    </source>
</evidence>
<evidence type="ECO:0000256" key="1">
    <source>
        <dbReference type="SAM" id="Phobius"/>
    </source>
</evidence>
<evidence type="ECO:0000313" key="2">
    <source>
        <dbReference type="EMBL" id="RST89229.1"/>
    </source>
</evidence>
<name>A0A429Z6D4_9ENTE</name>
<sequence length="100" mass="11205">MGRIVIELICSVLMLVSIGGYFKLLAKYRNQAEGFKILANASQVTFSAFIIGFALIMIWINVLGLTRGKFILSMMYHATFVSVVNVLSILYYSKTLDSKK</sequence>
<feature type="transmembrane region" description="Helical" evidence="1">
    <location>
        <begin position="6"/>
        <end position="25"/>
    </location>
</feature>
<accession>A0A429Z6D4</accession>
<organism evidence="2 3">
    <name type="scientific">Vagococcus humatus</name>
    <dbReference type="NCBI Taxonomy" id="1889241"/>
    <lineage>
        <taxon>Bacteria</taxon>
        <taxon>Bacillati</taxon>
        <taxon>Bacillota</taxon>
        <taxon>Bacilli</taxon>
        <taxon>Lactobacillales</taxon>
        <taxon>Enterococcaceae</taxon>
        <taxon>Vagococcus</taxon>
    </lineage>
</organism>
<dbReference type="AlphaFoldDB" id="A0A429Z6D4"/>
<comment type="caution">
    <text evidence="2">The sequence shown here is derived from an EMBL/GenBank/DDBJ whole genome shotgun (WGS) entry which is preliminary data.</text>
</comment>
<dbReference type="Proteomes" id="UP000277864">
    <property type="component" value="Unassembled WGS sequence"/>
</dbReference>
<protein>
    <recommendedName>
        <fullName evidence="4">DUF2178 domain-containing protein</fullName>
    </recommendedName>
</protein>
<keyword evidence="1" id="KW-0812">Transmembrane</keyword>
<reference evidence="2 3" key="1">
    <citation type="submission" date="2018-03" db="EMBL/GenBank/DDBJ databases">
        <authorList>
            <person name="Gulvik C.A."/>
        </authorList>
    </citation>
    <scope>NUCLEOTIDE SEQUENCE [LARGE SCALE GENOMIC DNA]</scope>
    <source>
        <strain evidence="2 3">JCM 31581</strain>
    </source>
</reference>
<feature type="transmembrane region" description="Helical" evidence="1">
    <location>
        <begin position="74"/>
        <end position="92"/>
    </location>
</feature>
<gene>
    <name evidence="2" type="ORF">C7P63_05490</name>
</gene>
<dbReference type="EMBL" id="PXZH01000002">
    <property type="protein sequence ID" value="RST89229.1"/>
    <property type="molecule type" value="Genomic_DNA"/>
</dbReference>
<feature type="transmembrane region" description="Helical" evidence="1">
    <location>
        <begin position="37"/>
        <end position="62"/>
    </location>
</feature>
<dbReference type="RefSeq" id="WP_125943163.1">
    <property type="nucleotide sequence ID" value="NZ_PXZH01000002.1"/>
</dbReference>
<evidence type="ECO:0000313" key="3">
    <source>
        <dbReference type="Proteomes" id="UP000277864"/>
    </source>
</evidence>
<keyword evidence="3" id="KW-1185">Reference proteome</keyword>
<keyword evidence="1" id="KW-0472">Membrane</keyword>